<dbReference type="EMBL" id="JAAXQQ010000008">
    <property type="protein sequence ID" value="MBY3066241.1"/>
    <property type="molecule type" value="Genomic_DNA"/>
</dbReference>
<protein>
    <submittedName>
        <fullName evidence="2">DUF308 domain-containing protein</fullName>
    </submittedName>
</protein>
<feature type="transmembrane region" description="Helical" evidence="1">
    <location>
        <begin position="151"/>
        <end position="173"/>
    </location>
</feature>
<keyword evidence="1" id="KW-1133">Transmembrane helix</keyword>
<dbReference type="Pfam" id="PF03729">
    <property type="entry name" value="DUF308"/>
    <property type="match status" value="1"/>
</dbReference>
<feature type="transmembrane region" description="Helical" evidence="1">
    <location>
        <begin position="179"/>
        <end position="199"/>
    </location>
</feature>
<keyword evidence="1" id="KW-0472">Membrane</keyword>
<sequence length="210" mass="22557">MTVSRPCQTNTITHRKEIMMTTDQTTVASGDREEWLTRYYFTRAAFSAIWVATALTAGRQSLAVAAALLILYPAWDAAANLIDAARNGGLANNRSQAINVAVSAVTTAAVIVALTMSMNWVLGVFGLWAIFSGLLQLGTAVRRWKTDGGQWAMILSGGQSAVAGAFFISQAQMPEAPSIANIAGYAGLGAFYFLVSAVWRSVTQMRRKRA</sequence>
<feature type="transmembrane region" description="Helical" evidence="1">
    <location>
        <begin position="120"/>
        <end position="139"/>
    </location>
</feature>
<evidence type="ECO:0000313" key="3">
    <source>
        <dbReference type="Proteomes" id="UP000758022"/>
    </source>
</evidence>
<proteinExistence type="predicted"/>
<gene>
    <name evidence="2" type="ORF">HFO74_22950</name>
</gene>
<name>A0AB35FHM4_9HYPH</name>
<dbReference type="InterPro" id="IPR005325">
    <property type="entry name" value="DUF308_memb"/>
</dbReference>
<evidence type="ECO:0000256" key="1">
    <source>
        <dbReference type="SAM" id="Phobius"/>
    </source>
</evidence>
<dbReference type="AlphaFoldDB" id="A0AB35FHM4"/>
<accession>A0AB35FHM4</accession>
<keyword evidence="1" id="KW-0812">Transmembrane</keyword>
<organism evidence="2 3">
    <name type="scientific">Rhizobium laguerreae</name>
    <dbReference type="NCBI Taxonomy" id="1076926"/>
    <lineage>
        <taxon>Bacteria</taxon>
        <taxon>Pseudomonadati</taxon>
        <taxon>Pseudomonadota</taxon>
        <taxon>Alphaproteobacteria</taxon>
        <taxon>Hyphomicrobiales</taxon>
        <taxon>Rhizobiaceae</taxon>
        <taxon>Rhizobium/Agrobacterium group</taxon>
        <taxon>Rhizobium</taxon>
    </lineage>
</organism>
<evidence type="ECO:0000313" key="2">
    <source>
        <dbReference type="EMBL" id="MBY3066241.1"/>
    </source>
</evidence>
<comment type="caution">
    <text evidence="2">The sequence shown here is derived from an EMBL/GenBank/DDBJ whole genome shotgun (WGS) entry which is preliminary data.</text>
</comment>
<reference evidence="2" key="1">
    <citation type="submission" date="2020-04" db="EMBL/GenBank/DDBJ databases">
        <title>Global-level population genomics supports evidence of horizontal gene transfer on evolution of Rhizobia in Lentils.</title>
        <authorList>
            <person name="Gai Y."/>
            <person name="Cook D."/>
            <person name="Riely B."/>
        </authorList>
    </citation>
    <scope>NUCLEOTIDE SEQUENCE</scope>
    <source>
        <strain evidence="2">TLR9</strain>
    </source>
</reference>
<dbReference type="Proteomes" id="UP000758022">
    <property type="component" value="Unassembled WGS sequence"/>
</dbReference>